<sequence>MSTFSTNGCRRCRCFTCRRKKSRMATPPKSPQLEKDDNQNPKYLNRAQPKTPSFAPTKLRLTTNFDHLHVTNPPYVRH</sequence>
<reference evidence="3" key="1">
    <citation type="submission" date="2013-01" db="EMBL/GenBank/DDBJ databases">
        <title>Draft Genome Sequence of a Mulberry Tree, Morus notabilis C.K. Schneid.</title>
        <authorList>
            <person name="He N."/>
            <person name="Zhao S."/>
        </authorList>
    </citation>
    <scope>NUCLEOTIDE SEQUENCE</scope>
</reference>
<evidence type="ECO:0000313" key="3">
    <source>
        <dbReference type="Proteomes" id="UP000030645"/>
    </source>
</evidence>
<dbReference type="AlphaFoldDB" id="W9QNS2"/>
<protein>
    <submittedName>
        <fullName evidence="2">Uncharacterized protein</fullName>
    </submittedName>
</protein>
<gene>
    <name evidence="2" type="ORF">L484_015957</name>
</gene>
<accession>W9QNS2</accession>
<proteinExistence type="predicted"/>
<evidence type="ECO:0000313" key="2">
    <source>
        <dbReference type="EMBL" id="EXB44700.1"/>
    </source>
</evidence>
<name>W9QNS2_9ROSA</name>
<organism evidence="2 3">
    <name type="scientific">Morus notabilis</name>
    <dbReference type="NCBI Taxonomy" id="981085"/>
    <lineage>
        <taxon>Eukaryota</taxon>
        <taxon>Viridiplantae</taxon>
        <taxon>Streptophyta</taxon>
        <taxon>Embryophyta</taxon>
        <taxon>Tracheophyta</taxon>
        <taxon>Spermatophyta</taxon>
        <taxon>Magnoliopsida</taxon>
        <taxon>eudicotyledons</taxon>
        <taxon>Gunneridae</taxon>
        <taxon>Pentapetalae</taxon>
        <taxon>rosids</taxon>
        <taxon>fabids</taxon>
        <taxon>Rosales</taxon>
        <taxon>Moraceae</taxon>
        <taxon>Moreae</taxon>
        <taxon>Morus</taxon>
    </lineage>
</organism>
<dbReference type="Proteomes" id="UP000030645">
    <property type="component" value="Unassembled WGS sequence"/>
</dbReference>
<keyword evidence="3" id="KW-1185">Reference proteome</keyword>
<evidence type="ECO:0000256" key="1">
    <source>
        <dbReference type="SAM" id="MobiDB-lite"/>
    </source>
</evidence>
<dbReference type="EMBL" id="KE343878">
    <property type="protein sequence ID" value="EXB44700.1"/>
    <property type="molecule type" value="Genomic_DNA"/>
</dbReference>
<feature type="region of interest" description="Disordered" evidence="1">
    <location>
        <begin position="21"/>
        <end position="56"/>
    </location>
</feature>